<evidence type="ECO:0000313" key="3">
    <source>
        <dbReference type="EMBL" id="KAG7388012.1"/>
    </source>
</evidence>
<organism evidence="3 4">
    <name type="scientific">Phytophthora pseudosyringae</name>
    <dbReference type="NCBI Taxonomy" id="221518"/>
    <lineage>
        <taxon>Eukaryota</taxon>
        <taxon>Sar</taxon>
        <taxon>Stramenopiles</taxon>
        <taxon>Oomycota</taxon>
        <taxon>Peronosporomycetes</taxon>
        <taxon>Peronosporales</taxon>
        <taxon>Peronosporaceae</taxon>
        <taxon>Phytophthora</taxon>
    </lineage>
</organism>
<comment type="subcellular location">
    <subcellularLocation>
        <location evidence="1">Secreted</location>
    </subcellularLocation>
</comment>
<protein>
    <recommendedName>
        <fullName evidence="1">Elicitin</fullName>
    </recommendedName>
</protein>
<evidence type="ECO:0000256" key="2">
    <source>
        <dbReference type="SAM" id="SignalP"/>
    </source>
</evidence>
<comment type="function">
    <text evidence="1">Induces local and distal defense responses (incompatible hypersensitive reaction) in plants from the solanaceae and cruciferae families. Elicits leaf necrosis and causes the accumulation of pathogenesis-related proteins. Might interact with the lipidic molecules of the plasma membrane.</text>
</comment>
<keyword evidence="1" id="KW-0964">Secreted</keyword>
<gene>
    <name evidence="3" type="ORF">PHYPSEUDO_013264</name>
</gene>
<proteinExistence type="inferred from homology"/>
<dbReference type="SMART" id="SM01187">
    <property type="entry name" value="Elicitin"/>
    <property type="match status" value="1"/>
</dbReference>
<dbReference type="EMBL" id="JAGDFM010000068">
    <property type="protein sequence ID" value="KAG7388012.1"/>
    <property type="molecule type" value="Genomic_DNA"/>
</dbReference>
<dbReference type="Pfam" id="PF00964">
    <property type="entry name" value="Elicitin"/>
    <property type="match status" value="1"/>
</dbReference>
<feature type="signal peptide" evidence="2">
    <location>
        <begin position="1"/>
        <end position="20"/>
    </location>
</feature>
<keyword evidence="2" id="KW-0732">Signal</keyword>
<dbReference type="Proteomes" id="UP000694044">
    <property type="component" value="Unassembled WGS sequence"/>
</dbReference>
<feature type="chain" id="PRO_5035808870" description="Elicitin" evidence="2">
    <location>
        <begin position="21"/>
        <end position="138"/>
    </location>
</feature>
<evidence type="ECO:0000313" key="4">
    <source>
        <dbReference type="Proteomes" id="UP000694044"/>
    </source>
</evidence>
<comment type="similarity">
    <text evidence="1">Belongs to the elicitin family.</text>
</comment>
<sequence length="138" mass="14841">MRVSTSCQTFLVVFAAMASAQELCESSISEPIVATLDDGALFSTCATAEIGVQTRVSSLFDVLQFAAKDFLTFCRAASCLSAVRGLVDSIPPNCLIQYHGSAHNLSREVADLHDQCVETSDAADQATDDDMSRYFLDT</sequence>
<keyword evidence="4" id="KW-1185">Reference proteome</keyword>
<comment type="caution">
    <text evidence="3">The sequence shown here is derived from an EMBL/GenBank/DDBJ whole genome shotgun (WGS) entry which is preliminary data.</text>
</comment>
<keyword evidence="1" id="KW-0928">Hypersensitive response elicitation</keyword>
<reference evidence="3" key="1">
    <citation type="submission" date="2021-02" db="EMBL/GenBank/DDBJ databases">
        <authorList>
            <person name="Palmer J.M."/>
        </authorList>
    </citation>
    <scope>NUCLEOTIDE SEQUENCE</scope>
    <source>
        <strain evidence="3">SCRP734</strain>
    </source>
</reference>
<dbReference type="GO" id="GO:0052040">
    <property type="term" value="P:symbiont-mediated perturbation of host programmed cell death"/>
    <property type="evidence" value="ECO:0007669"/>
    <property type="project" value="UniProtKB-UniRule"/>
</dbReference>
<name>A0A8T1W2A4_9STRA</name>
<dbReference type="GO" id="GO:0005576">
    <property type="term" value="C:extracellular region"/>
    <property type="evidence" value="ECO:0007669"/>
    <property type="project" value="UniProtKB-SubCell"/>
</dbReference>
<dbReference type="OrthoDB" id="113479at2759"/>
<dbReference type="AlphaFoldDB" id="A0A8T1W2A4"/>
<evidence type="ECO:0000256" key="1">
    <source>
        <dbReference type="RuleBase" id="RU368111"/>
    </source>
</evidence>
<dbReference type="InterPro" id="IPR002200">
    <property type="entry name" value="Elicitin"/>
</dbReference>
<accession>A0A8T1W2A4</accession>
<keyword evidence="1" id="KW-1015">Disulfide bond</keyword>